<accession>A0ABY4BPE3</accession>
<gene>
    <name evidence="1" type="ORF">MTP09_00040</name>
</gene>
<evidence type="ECO:0000313" key="1">
    <source>
        <dbReference type="EMBL" id="UOE41074.1"/>
    </source>
</evidence>
<keyword evidence="2" id="KW-1185">Reference proteome</keyword>
<sequence>MTITINPKNQKELRKVKTFLKAIEVDFWESKDHPETAYLNSTEANKKHLQASLKEAEEEKLVEIKLDDLWK</sequence>
<proteinExistence type="predicted"/>
<dbReference type="Pfam" id="PF10884">
    <property type="entry name" value="DUF2683"/>
    <property type="match status" value="1"/>
</dbReference>
<dbReference type="RefSeq" id="WP_243549434.1">
    <property type="nucleotide sequence ID" value="NZ_CP094532.1"/>
</dbReference>
<dbReference type="EMBL" id="CP094532">
    <property type="protein sequence ID" value="UOE41074.1"/>
    <property type="molecule type" value="Genomic_DNA"/>
</dbReference>
<dbReference type="InterPro" id="IPR020271">
    <property type="entry name" value="Uncharacterised_MJ1172"/>
</dbReference>
<dbReference type="Proteomes" id="UP000831460">
    <property type="component" value="Chromosome"/>
</dbReference>
<protein>
    <submittedName>
        <fullName evidence="1">Uncharacterized protein</fullName>
    </submittedName>
</protein>
<dbReference type="Gene3D" id="6.10.250.330">
    <property type="match status" value="1"/>
</dbReference>
<organism evidence="1 2">
    <name type="scientific">Chryseobacterium suipulveris</name>
    <dbReference type="NCBI Taxonomy" id="2929800"/>
    <lineage>
        <taxon>Bacteria</taxon>
        <taxon>Pseudomonadati</taxon>
        <taxon>Bacteroidota</taxon>
        <taxon>Flavobacteriia</taxon>
        <taxon>Flavobacteriales</taxon>
        <taxon>Weeksellaceae</taxon>
        <taxon>Chryseobacterium group</taxon>
        <taxon>Chryseobacterium</taxon>
    </lineage>
</organism>
<name>A0ABY4BPE3_9FLAO</name>
<reference evidence="1 2" key="1">
    <citation type="submission" date="2022-03" db="EMBL/GenBank/DDBJ databases">
        <title>Chryseobacterium sp. isolated from particulate matters in swine house.</title>
        <authorList>
            <person name="Won M."/>
            <person name="Kim S.-J."/>
            <person name="Kwon S.-W."/>
        </authorList>
    </citation>
    <scope>NUCLEOTIDE SEQUENCE [LARGE SCALE GENOMIC DNA]</scope>
    <source>
        <strain evidence="1 2">SC2-2</strain>
    </source>
</reference>
<evidence type="ECO:0000313" key="2">
    <source>
        <dbReference type="Proteomes" id="UP000831460"/>
    </source>
</evidence>